<dbReference type="PANTHER" id="PTHR24251">
    <property type="entry name" value="OVOCHYMASE-RELATED"/>
    <property type="match status" value="1"/>
</dbReference>
<feature type="compositionally biased region" description="Basic and acidic residues" evidence="4">
    <location>
        <begin position="176"/>
        <end position="185"/>
    </location>
</feature>
<dbReference type="EMBL" id="KN573438">
    <property type="protein sequence ID" value="KHJ83440.1"/>
    <property type="molecule type" value="Genomic_DNA"/>
</dbReference>
<dbReference type="Proteomes" id="UP000053660">
    <property type="component" value="Unassembled WGS sequence"/>
</dbReference>
<feature type="domain" description="CUB" evidence="5">
    <location>
        <begin position="1"/>
        <end position="93"/>
    </location>
</feature>
<protein>
    <recommendedName>
        <fullName evidence="5">CUB domain-containing protein</fullName>
    </recommendedName>
</protein>
<evidence type="ECO:0000256" key="2">
    <source>
        <dbReference type="ARBA" id="ARBA00023157"/>
    </source>
</evidence>
<proteinExistence type="predicted"/>
<gene>
    <name evidence="6" type="ORF">OESDEN_16863</name>
</gene>
<accession>A0A0B1SJN0</accession>
<dbReference type="Pfam" id="PF00431">
    <property type="entry name" value="CUB"/>
    <property type="match status" value="1"/>
</dbReference>
<keyword evidence="1" id="KW-0677">Repeat</keyword>
<evidence type="ECO:0000313" key="6">
    <source>
        <dbReference type="EMBL" id="KHJ83440.1"/>
    </source>
</evidence>
<dbReference type="SUPFAM" id="SSF49854">
    <property type="entry name" value="Spermadhesin, CUB domain"/>
    <property type="match status" value="2"/>
</dbReference>
<name>A0A0B1SJN0_OESDE</name>
<dbReference type="AlphaFoldDB" id="A0A0B1SJN0"/>
<keyword evidence="2" id="KW-1015">Disulfide bond</keyword>
<evidence type="ECO:0000256" key="4">
    <source>
        <dbReference type="SAM" id="MobiDB-lite"/>
    </source>
</evidence>
<dbReference type="PROSITE" id="PS01180">
    <property type="entry name" value="CUB"/>
    <property type="match status" value="2"/>
</dbReference>
<feature type="domain" description="CUB" evidence="5">
    <location>
        <begin position="91"/>
        <end position="209"/>
    </location>
</feature>
<reference evidence="6 7" key="1">
    <citation type="submission" date="2014-03" db="EMBL/GenBank/DDBJ databases">
        <title>Draft genome of the hookworm Oesophagostomum dentatum.</title>
        <authorList>
            <person name="Mitreva M."/>
        </authorList>
    </citation>
    <scope>NUCLEOTIDE SEQUENCE [LARGE SCALE GENOMIC DNA]</scope>
    <source>
        <strain evidence="6 7">OD-Hann</strain>
    </source>
</reference>
<evidence type="ECO:0000256" key="1">
    <source>
        <dbReference type="ARBA" id="ARBA00022737"/>
    </source>
</evidence>
<comment type="caution">
    <text evidence="3">Lacks conserved residue(s) required for the propagation of feature annotation.</text>
</comment>
<evidence type="ECO:0000313" key="7">
    <source>
        <dbReference type="Proteomes" id="UP000053660"/>
    </source>
</evidence>
<evidence type="ECO:0000256" key="3">
    <source>
        <dbReference type="PROSITE-ProRule" id="PRU00059"/>
    </source>
</evidence>
<dbReference type="InterPro" id="IPR035914">
    <property type="entry name" value="Sperma_CUB_dom_sf"/>
</dbReference>
<dbReference type="PANTHER" id="PTHR24251:SF50">
    <property type="entry name" value="ATTRACTIN-LIKE 1A"/>
    <property type="match status" value="1"/>
</dbReference>
<organism evidence="6 7">
    <name type="scientific">Oesophagostomum dentatum</name>
    <name type="common">Nodular worm</name>
    <dbReference type="NCBI Taxonomy" id="61180"/>
    <lineage>
        <taxon>Eukaryota</taxon>
        <taxon>Metazoa</taxon>
        <taxon>Ecdysozoa</taxon>
        <taxon>Nematoda</taxon>
        <taxon>Chromadorea</taxon>
        <taxon>Rhabditida</taxon>
        <taxon>Rhabditina</taxon>
        <taxon>Rhabditomorpha</taxon>
        <taxon>Strongyloidea</taxon>
        <taxon>Strongylidae</taxon>
        <taxon>Oesophagostomum</taxon>
    </lineage>
</organism>
<feature type="non-terminal residue" evidence="6">
    <location>
        <position position="1"/>
    </location>
</feature>
<keyword evidence="7" id="KW-1185">Reference proteome</keyword>
<feature type="non-terminal residue" evidence="6">
    <location>
        <position position="209"/>
    </location>
</feature>
<dbReference type="OrthoDB" id="5818577at2759"/>
<dbReference type="Gene3D" id="2.60.120.290">
    <property type="entry name" value="Spermadhesin, CUB domain"/>
    <property type="match status" value="2"/>
</dbReference>
<sequence length="209" mass="23503">AFSRSFDFERGRVSFYRTNGTRLALYNWRRRVFMRSCDFDFVKIGEPGRNSTGPICGRGLPSTYFSWGNSVEVFMQTDHNMATEGYDLSYFTGRMHDDGAIDFAPSYDLQGAITNIGYPRGYNTSTRSTWTIMPPNGHSCVAELVVLEIAKAPQGVDCLNQDEYLEIEQSTGNPKHAGEGKDSVRVRSCSHSAPISMEMEPGTDRYMKI</sequence>
<dbReference type="InterPro" id="IPR000859">
    <property type="entry name" value="CUB_dom"/>
</dbReference>
<evidence type="ECO:0000259" key="5">
    <source>
        <dbReference type="PROSITE" id="PS01180"/>
    </source>
</evidence>
<feature type="region of interest" description="Disordered" evidence="4">
    <location>
        <begin position="170"/>
        <end position="189"/>
    </location>
</feature>